<reference evidence="7 8" key="1">
    <citation type="submission" date="2019-04" db="EMBL/GenBank/DDBJ databases">
        <title>Microbes associate with the intestines of laboratory mice.</title>
        <authorList>
            <person name="Navarre W."/>
            <person name="Wong E."/>
            <person name="Huang K."/>
            <person name="Tropini C."/>
            <person name="Ng K."/>
            <person name="Yu B."/>
        </authorList>
    </citation>
    <scope>NUCLEOTIDE SEQUENCE [LARGE SCALE GENOMIC DNA]</scope>
    <source>
        <strain evidence="7 8">NM50_B9-20</strain>
    </source>
</reference>
<dbReference type="RefSeq" id="WP_136003887.1">
    <property type="nucleotide sequence ID" value="NZ_SRYR01000001.1"/>
</dbReference>
<comment type="caution">
    <text evidence="7">The sequence shown here is derived from an EMBL/GenBank/DDBJ whole genome shotgun (WGS) entry which is preliminary data.</text>
</comment>
<dbReference type="PROSITE" id="PS51819">
    <property type="entry name" value="VOC"/>
    <property type="match status" value="1"/>
</dbReference>
<dbReference type="AlphaFoldDB" id="A0A4V3RLF3"/>
<dbReference type="EMBL" id="SRYR01000001">
    <property type="protein sequence ID" value="TGY43520.1"/>
    <property type="molecule type" value="Genomic_DNA"/>
</dbReference>
<dbReference type="Pfam" id="PF00903">
    <property type="entry name" value="Glyoxalase"/>
    <property type="match status" value="1"/>
</dbReference>
<dbReference type="Proteomes" id="UP000306888">
    <property type="component" value="Unassembled WGS sequence"/>
</dbReference>
<dbReference type="InterPro" id="IPR037523">
    <property type="entry name" value="VOC_core"/>
</dbReference>
<name>A0A4V3RLF3_9CLOT</name>
<evidence type="ECO:0000259" key="6">
    <source>
        <dbReference type="PROSITE" id="PS51819"/>
    </source>
</evidence>
<keyword evidence="8" id="KW-1185">Reference proteome</keyword>
<dbReference type="PANTHER" id="PTHR46036">
    <property type="entry name" value="LACTOYLGLUTATHIONE LYASE"/>
    <property type="match status" value="1"/>
</dbReference>
<evidence type="ECO:0000256" key="1">
    <source>
        <dbReference type="ARBA" id="ARBA00022723"/>
    </source>
</evidence>
<evidence type="ECO:0000256" key="4">
    <source>
        <dbReference type="ARBA" id="ARBA00032460"/>
    </source>
</evidence>
<gene>
    <name evidence="7" type="ORF">E5347_01530</name>
</gene>
<dbReference type="SUPFAM" id="SSF54593">
    <property type="entry name" value="Glyoxalase/Bleomycin resistance protein/Dihydroxybiphenyl dioxygenase"/>
    <property type="match status" value="1"/>
</dbReference>
<keyword evidence="1" id="KW-0479">Metal-binding</keyword>
<evidence type="ECO:0000256" key="3">
    <source>
        <dbReference type="ARBA" id="ARBA00030892"/>
    </source>
</evidence>
<evidence type="ECO:0000313" key="8">
    <source>
        <dbReference type="Proteomes" id="UP000306888"/>
    </source>
</evidence>
<proteinExistence type="predicted"/>
<dbReference type="PANTHER" id="PTHR46036:SF5">
    <property type="entry name" value="LACTOYLGLUTATHIONE LYASE"/>
    <property type="match status" value="1"/>
</dbReference>
<dbReference type="GO" id="GO:0019243">
    <property type="term" value="P:methylglyoxal catabolic process to D-lactate via S-lactoyl-glutathione"/>
    <property type="evidence" value="ECO:0007669"/>
    <property type="project" value="TreeGrafter"/>
</dbReference>
<dbReference type="OrthoDB" id="192739at2"/>
<sequence>MSVKMLHTCIRVMDLEKSLKFYQEALGLIVTRRKDFPEHKFSLVYLSNEVGGYEIELTYNYDVEKPYELGNGYSHMAVEAEDLEAMREKHVALGYEVTPFKGLPGTKPSYYFVTDPDGYKIEVIRAK</sequence>
<dbReference type="InterPro" id="IPR004360">
    <property type="entry name" value="Glyas_Fos-R_dOase_dom"/>
</dbReference>
<dbReference type="PROSITE" id="PS00934">
    <property type="entry name" value="GLYOXALASE_I_1"/>
    <property type="match status" value="1"/>
</dbReference>
<evidence type="ECO:0000313" key="7">
    <source>
        <dbReference type="EMBL" id="TGY43520.1"/>
    </source>
</evidence>
<dbReference type="GO" id="GO:0004462">
    <property type="term" value="F:lactoylglutathione lyase activity"/>
    <property type="evidence" value="ECO:0007669"/>
    <property type="project" value="InterPro"/>
</dbReference>
<keyword evidence="7" id="KW-0456">Lyase</keyword>
<evidence type="ECO:0000256" key="5">
    <source>
        <dbReference type="ARBA" id="ARBA00033298"/>
    </source>
</evidence>
<protein>
    <recommendedName>
        <fullName evidence="3">Aldoketomutase</fullName>
    </recommendedName>
    <alternativeName>
        <fullName evidence="2">Ketone-aldehyde mutase</fullName>
    </alternativeName>
    <alternativeName>
        <fullName evidence="4">Methylglyoxalase</fullName>
    </alternativeName>
    <alternativeName>
        <fullName evidence="5">S-D-lactoylglutathione methylglyoxal lyase</fullName>
    </alternativeName>
</protein>
<dbReference type="GO" id="GO:0005737">
    <property type="term" value="C:cytoplasm"/>
    <property type="evidence" value="ECO:0007669"/>
    <property type="project" value="TreeGrafter"/>
</dbReference>
<dbReference type="InterPro" id="IPR018146">
    <property type="entry name" value="Glyoxalase_1_CS"/>
</dbReference>
<evidence type="ECO:0000256" key="2">
    <source>
        <dbReference type="ARBA" id="ARBA00030291"/>
    </source>
</evidence>
<feature type="domain" description="VOC" evidence="6">
    <location>
        <begin position="4"/>
        <end position="126"/>
    </location>
</feature>
<dbReference type="Gene3D" id="3.10.180.10">
    <property type="entry name" value="2,3-Dihydroxybiphenyl 1,2-Dioxygenase, domain 1"/>
    <property type="match status" value="1"/>
</dbReference>
<accession>A0A4V3RLF3</accession>
<dbReference type="InterPro" id="IPR029068">
    <property type="entry name" value="Glyas_Bleomycin-R_OHBP_Dase"/>
</dbReference>
<organism evidence="7 8">
    <name type="scientific">Clostridium sartagoforme</name>
    <dbReference type="NCBI Taxonomy" id="84031"/>
    <lineage>
        <taxon>Bacteria</taxon>
        <taxon>Bacillati</taxon>
        <taxon>Bacillota</taxon>
        <taxon>Clostridia</taxon>
        <taxon>Eubacteriales</taxon>
        <taxon>Clostridiaceae</taxon>
        <taxon>Clostridium</taxon>
    </lineage>
</organism>
<dbReference type="GO" id="GO:0046872">
    <property type="term" value="F:metal ion binding"/>
    <property type="evidence" value="ECO:0007669"/>
    <property type="project" value="UniProtKB-KW"/>
</dbReference>